<dbReference type="GO" id="GO:0016787">
    <property type="term" value="F:hydrolase activity"/>
    <property type="evidence" value="ECO:0007669"/>
    <property type="project" value="UniProtKB-KW"/>
</dbReference>
<gene>
    <name evidence="4" type="ORF">LTR62_004171</name>
</gene>
<organism evidence="4 5">
    <name type="scientific">Meristemomyces frigidus</name>
    <dbReference type="NCBI Taxonomy" id="1508187"/>
    <lineage>
        <taxon>Eukaryota</taxon>
        <taxon>Fungi</taxon>
        <taxon>Dikarya</taxon>
        <taxon>Ascomycota</taxon>
        <taxon>Pezizomycotina</taxon>
        <taxon>Dothideomycetes</taxon>
        <taxon>Dothideomycetidae</taxon>
        <taxon>Mycosphaerellales</taxon>
        <taxon>Teratosphaeriaceae</taxon>
        <taxon>Meristemomyces</taxon>
    </lineage>
</organism>
<name>A0AAN7TQC5_9PEZI</name>
<feature type="region of interest" description="Disordered" evidence="2">
    <location>
        <begin position="493"/>
        <end position="517"/>
    </location>
</feature>
<evidence type="ECO:0000313" key="5">
    <source>
        <dbReference type="Proteomes" id="UP001310890"/>
    </source>
</evidence>
<proteinExistence type="predicted"/>
<feature type="region of interest" description="Disordered" evidence="2">
    <location>
        <begin position="316"/>
        <end position="337"/>
    </location>
</feature>
<comment type="caution">
    <text evidence="4">The sequence shown here is derived from an EMBL/GenBank/DDBJ whole genome shotgun (WGS) entry which is preliminary data.</text>
</comment>
<dbReference type="PANTHER" id="PTHR48081:SF8">
    <property type="entry name" value="ALPHA_BETA HYDROLASE FOLD-3 DOMAIN-CONTAINING PROTEIN-RELATED"/>
    <property type="match status" value="1"/>
</dbReference>
<dbReference type="AlphaFoldDB" id="A0AAN7TQC5"/>
<dbReference type="InterPro" id="IPR013094">
    <property type="entry name" value="AB_hydrolase_3"/>
</dbReference>
<accession>A0AAN7TQC5</accession>
<dbReference type="InterPro" id="IPR050300">
    <property type="entry name" value="GDXG_lipolytic_enzyme"/>
</dbReference>
<feature type="domain" description="Alpha/beta hydrolase fold-3" evidence="3">
    <location>
        <begin position="333"/>
        <end position="462"/>
    </location>
</feature>
<dbReference type="Gene3D" id="3.40.50.1820">
    <property type="entry name" value="alpha/beta hydrolase"/>
    <property type="match status" value="2"/>
</dbReference>
<keyword evidence="1" id="KW-0378">Hydrolase</keyword>
<evidence type="ECO:0000313" key="4">
    <source>
        <dbReference type="EMBL" id="KAK5118124.1"/>
    </source>
</evidence>
<evidence type="ECO:0000256" key="1">
    <source>
        <dbReference type="ARBA" id="ARBA00022801"/>
    </source>
</evidence>
<dbReference type="SUPFAM" id="SSF53474">
    <property type="entry name" value="alpha/beta-Hydrolases"/>
    <property type="match status" value="1"/>
</dbReference>
<feature type="domain" description="Alpha/beta hydrolase fold-3" evidence="3">
    <location>
        <begin position="169"/>
        <end position="264"/>
    </location>
</feature>
<feature type="compositionally biased region" description="Acidic residues" evidence="2">
    <location>
        <begin position="123"/>
        <end position="132"/>
    </location>
</feature>
<dbReference type="Proteomes" id="UP001310890">
    <property type="component" value="Unassembled WGS sequence"/>
</dbReference>
<dbReference type="InterPro" id="IPR029058">
    <property type="entry name" value="AB_hydrolase_fold"/>
</dbReference>
<sequence length="517" mass="58099">MSTPDAEQQQRRMSFLPNLQHLPNPMARKDRRKSMHFNPTNQPRSRWMLHLQATMWRILMGIGMLLHKIAPPRPPKPNFTENIPATVSGKPGMIPLNFYVPRDWETQKRLWERQPQSKFRDEILEEDEEEDGAPSKSKNRRVSTALSDFGQNFRRKSFTARRWGGYPVVINFHGGGFTIGTATDDARWCGTVVDECNAVVITVDYRRAPENPFPIAVEDGVDAVLWVHDHADSLGIDREKIALSGFSSGGNMAFTVPLRLYQQQTDFEDDGQAEQAIVDEVAENARQAAPPENMDSASSSSTAVPPNSDHIVEITPDMPPPKIPEQQSKTRTAVTATAKRTPEVRIRCIVPWYPSVDYTRTREERRAGQMRKDHELPAIFTDLFDESYLHPPKSVNLDSPYLSPGVAPTSLLQHALPQEIIMTTCESDMLLDEGEAFRDRLRAPPLSKNVVYTMVEGVAHGWDKAPNPLKPTPGVREHYLRVCKELRRVLGAAPGQKEHATNAGPSAAPRESVQVVN</sequence>
<protein>
    <recommendedName>
        <fullName evidence="3">Alpha/beta hydrolase fold-3 domain-containing protein</fullName>
    </recommendedName>
</protein>
<evidence type="ECO:0000256" key="2">
    <source>
        <dbReference type="SAM" id="MobiDB-lite"/>
    </source>
</evidence>
<feature type="region of interest" description="Disordered" evidence="2">
    <location>
        <begin position="286"/>
        <end position="305"/>
    </location>
</feature>
<dbReference type="PANTHER" id="PTHR48081">
    <property type="entry name" value="AB HYDROLASE SUPERFAMILY PROTEIN C4A8.06C"/>
    <property type="match status" value="1"/>
</dbReference>
<feature type="region of interest" description="Disordered" evidence="2">
    <location>
        <begin position="20"/>
        <end position="42"/>
    </location>
</feature>
<feature type="compositionally biased region" description="Polar residues" evidence="2">
    <location>
        <begin position="295"/>
        <end position="305"/>
    </location>
</feature>
<evidence type="ECO:0000259" key="3">
    <source>
        <dbReference type="Pfam" id="PF07859"/>
    </source>
</evidence>
<dbReference type="Pfam" id="PF07859">
    <property type="entry name" value="Abhydrolase_3"/>
    <property type="match status" value="2"/>
</dbReference>
<reference evidence="4" key="1">
    <citation type="submission" date="2023-08" db="EMBL/GenBank/DDBJ databases">
        <title>Black Yeasts Isolated from many extreme environments.</title>
        <authorList>
            <person name="Coleine C."/>
            <person name="Stajich J.E."/>
            <person name="Selbmann L."/>
        </authorList>
    </citation>
    <scope>NUCLEOTIDE SEQUENCE</scope>
    <source>
        <strain evidence="4">CCFEE 5401</strain>
    </source>
</reference>
<dbReference type="EMBL" id="JAVRRL010000003">
    <property type="protein sequence ID" value="KAK5118124.1"/>
    <property type="molecule type" value="Genomic_DNA"/>
</dbReference>
<feature type="region of interest" description="Disordered" evidence="2">
    <location>
        <begin position="120"/>
        <end position="143"/>
    </location>
</feature>